<name>A0A250IS41_9BACT</name>
<keyword evidence="3" id="KW-1185">Reference proteome</keyword>
<gene>
    <name evidence="2" type="ORF">MEBOL_007508</name>
</gene>
<organism evidence="2 3">
    <name type="scientific">Melittangium boletus DSM 14713</name>
    <dbReference type="NCBI Taxonomy" id="1294270"/>
    <lineage>
        <taxon>Bacteria</taxon>
        <taxon>Pseudomonadati</taxon>
        <taxon>Myxococcota</taxon>
        <taxon>Myxococcia</taxon>
        <taxon>Myxococcales</taxon>
        <taxon>Cystobacterineae</taxon>
        <taxon>Archangiaceae</taxon>
        <taxon>Melittangium</taxon>
    </lineage>
</organism>
<sequence>MVEDERSAPGPSGGEGGSEPSELETIASRTAYDSFYPAAMAIEPGFIEACGADVVLAYHAVVRGVENVVGAGSVIVGRLPNVNLVELSMLPRLAQGLIFAELQVERELQASSFGRLFDQAQRLRRKLRKTADALAEASLLSDADVEEVWLRAQQDVLEDCVALTALLRRNEGRIAGRSPLSSPELLEAEQVVAKLRLMLGRRTEEGDDTGPSLLRAIEMRDRYWTLLSQRHDMLWRCGAWLHGRAVEEKVPPLPRRQSGARRPVSGRIELPVVVRDTSAPESLRPSAPAAPPPRALVPMSPRPAPVPVAQPSRHLADLERKARFLLRIGVTSARR</sequence>
<dbReference type="KEGG" id="mbd:MEBOL_007508"/>
<evidence type="ECO:0000313" key="3">
    <source>
        <dbReference type="Proteomes" id="UP000217289"/>
    </source>
</evidence>
<evidence type="ECO:0000256" key="1">
    <source>
        <dbReference type="SAM" id="MobiDB-lite"/>
    </source>
</evidence>
<feature type="compositionally biased region" description="Pro residues" evidence="1">
    <location>
        <begin position="288"/>
        <end position="308"/>
    </location>
</feature>
<dbReference type="OrthoDB" id="5510726at2"/>
<accession>A0A250IS41</accession>
<evidence type="ECO:0000313" key="2">
    <source>
        <dbReference type="EMBL" id="ATB34007.1"/>
    </source>
</evidence>
<dbReference type="RefSeq" id="WP_095981962.1">
    <property type="nucleotide sequence ID" value="NZ_CP022163.1"/>
</dbReference>
<feature type="region of interest" description="Disordered" evidence="1">
    <location>
        <begin position="1"/>
        <end position="22"/>
    </location>
</feature>
<dbReference type="EMBL" id="CP022163">
    <property type="protein sequence ID" value="ATB34007.1"/>
    <property type="molecule type" value="Genomic_DNA"/>
</dbReference>
<feature type="region of interest" description="Disordered" evidence="1">
    <location>
        <begin position="275"/>
        <end position="313"/>
    </location>
</feature>
<reference evidence="2 3" key="1">
    <citation type="submission" date="2017-06" db="EMBL/GenBank/DDBJ databases">
        <authorList>
            <person name="Kim H.J."/>
            <person name="Triplett B.A."/>
        </authorList>
    </citation>
    <scope>NUCLEOTIDE SEQUENCE [LARGE SCALE GENOMIC DNA]</scope>
    <source>
        <strain evidence="2 3">DSM 14713</strain>
    </source>
</reference>
<dbReference type="AlphaFoldDB" id="A0A250IS41"/>
<proteinExistence type="predicted"/>
<protein>
    <submittedName>
        <fullName evidence="2">Uncharacterized protein</fullName>
    </submittedName>
</protein>
<dbReference type="Proteomes" id="UP000217289">
    <property type="component" value="Chromosome"/>
</dbReference>